<proteinExistence type="predicted"/>
<dbReference type="AlphaFoldDB" id="A0A0F9C994"/>
<evidence type="ECO:0000313" key="1">
    <source>
        <dbReference type="EMBL" id="KKL22867.1"/>
    </source>
</evidence>
<sequence length="27" mass="3365">MDIVHDHDDIRDNFAESVFYYILYEIM</sequence>
<gene>
    <name evidence="1" type="ORF">LCGC14_2431120</name>
</gene>
<dbReference type="EMBL" id="LAZR01037182">
    <property type="protein sequence ID" value="KKL22867.1"/>
    <property type="molecule type" value="Genomic_DNA"/>
</dbReference>
<organism evidence="1">
    <name type="scientific">marine sediment metagenome</name>
    <dbReference type="NCBI Taxonomy" id="412755"/>
    <lineage>
        <taxon>unclassified sequences</taxon>
        <taxon>metagenomes</taxon>
        <taxon>ecological metagenomes</taxon>
    </lineage>
</organism>
<comment type="caution">
    <text evidence="1">The sequence shown here is derived from an EMBL/GenBank/DDBJ whole genome shotgun (WGS) entry which is preliminary data.</text>
</comment>
<accession>A0A0F9C994</accession>
<protein>
    <submittedName>
        <fullName evidence="1">Uncharacterized protein</fullName>
    </submittedName>
</protein>
<name>A0A0F9C994_9ZZZZ</name>
<feature type="non-terminal residue" evidence="1">
    <location>
        <position position="27"/>
    </location>
</feature>
<reference evidence="1" key="1">
    <citation type="journal article" date="2015" name="Nature">
        <title>Complex archaea that bridge the gap between prokaryotes and eukaryotes.</title>
        <authorList>
            <person name="Spang A."/>
            <person name="Saw J.H."/>
            <person name="Jorgensen S.L."/>
            <person name="Zaremba-Niedzwiedzka K."/>
            <person name="Martijn J."/>
            <person name="Lind A.E."/>
            <person name="van Eijk R."/>
            <person name="Schleper C."/>
            <person name="Guy L."/>
            <person name="Ettema T.J."/>
        </authorList>
    </citation>
    <scope>NUCLEOTIDE SEQUENCE</scope>
</reference>